<accession>A0A6J6QDL4</accession>
<evidence type="ECO:0000313" key="2">
    <source>
        <dbReference type="EMBL" id="CAB4709941.1"/>
    </source>
</evidence>
<gene>
    <name evidence="2" type="ORF">UFOPK2579_01395</name>
</gene>
<protein>
    <submittedName>
        <fullName evidence="2">Unannotated protein</fullName>
    </submittedName>
</protein>
<organism evidence="2">
    <name type="scientific">freshwater metagenome</name>
    <dbReference type="NCBI Taxonomy" id="449393"/>
    <lineage>
        <taxon>unclassified sequences</taxon>
        <taxon>metagenomes</taxon>
        <taxon>ecological metagenomes</taxon>
    </lineage>
</organism>
<reference evidence="2" key="1">
    <citation type="submission" date="2020-05" db="EMBL/GenBank/DDBJ databases">
        <authorList>
            <person name="Chiriac C."/>
            <person name="Salcher M."/>
            <person name="Ghai R."/>
            <person name="Kavagutti S V."/>
        </authorList>
    </citation>
    <scope>NUCLEOTIDE SEQUENCE</scope>
</reference>
<sequence>MLGTPRTVLAVLATALLLSSCTGGSDSSDSPDEPDASSSLAPEERPPGKAEAVESGLGVDGQRAVGVAVVQNQSSTDGQSIRVDFAFQTKAGRTVTTVSRSASFADSDQSLVVVGQADLTGLDAKVAAVDVSVTVTNADVVPLAAGLKVTGGKVADTKAGPTATFTVVNESEDDLVAGALAVACRNARGSIIGGGFASVPALEPGERLMVRAGDLVLSGPAERCSASPASA</sequence>
<dbReference type="EMBL" id="CAEZXR010000157">
    <property type="protein sequence ID" value="CAB4709941.1"/>
    <property type="molecule type" value="Genomic_DNA"/>
</dbReference>
<feature type="compositionally biased region" description="Basic and acidic residues" evidence="1">
    <location>
        <begin position="42"/>
        <end position="52"/>
    </location>
</feature>
<proteinExistence type="predicted"/>
<dbReference type="PROSITE" id="PS51257">
    <property type="entry name" value="PROKAR_LIPOPROTEIN"/>
    <property type="match status" value="1"/>
</dbReference>
<evidence type="ECO:0000256" key="1">
    <source>
        <dbReference type="SAM" id="MobiDB-lite"/>
    </source>
</evidence>
<dbReference type="AlphaFoldDB" id="A0A6J6QDL4"/>
<feature type="region of interest" description="Disordered" evidence="1">
    <location>
        <begin position="22"/>
        <end position="53"/>
    </location>
</feature>
<name>A0A6J6QDL4_9ZZZZ</name>